<organism evidence="3 4">
    <name type="scientific">Bondarzewia mesenterica</name>
    <dbReference type="NCBI Taxonomy" id="1095465"/>
    <lineage>
        <taxon>Eukaryota</taxon>
        <taxon>Fungi</taxon>
        <taxon>Dikarya</taxon>
        <taxon>Basidiomycota</taxon>
        <taxon>Agaricomycotina</taxon>
        <taxon>Agaricomycetes</taxon>
        <taxon>Russulales</taxon>
        <taxon>Bondarzewiaceae</taxon>
        <taxon>Bondarzewia</taxon>
    </lineage>
</organism>
<evidence type="ECO:0000313" key="3">
    <source>
        <dbReference type="EMBL" id="THH08903.1"/>
    </source>
</evidence>
<keyword evidence="4" id="KW-1185">Reference proteome</keyword>
<name>A0A4V3XD94_9AGAM</name>
<gene>
    <name evidence="3" type="ORF">EW146_g8846</name>
</gene>
<evidence type="ECO:0000256" key="1">
    <source>
        <dbReference type="SAM" id="Coils"/>
    </source>
</evidence>
<evidence type="ECO:0000256" key="2">
    <source>
        <dbReference type="SAM" id="MobiDB-lite"/>
    </source>
</evidence>
<accession>A0A4V3XD94</accession>
<dbReference type="EMBL" id="SGPL01000667">
    <property type="protein sequence ID" value="THH08903.1"/>
    <property type="molecule type" value="Genomic_DNA"/>
</dbReference>
<protein>
    <submittedName>
        <fullName evidence="3">Uncharacterized protein</fullName>
    </submittedName>
</protein>
<proteinExistence type="predicted"/>
<sequence length="255" mass="28852">MNAILRSPIPAPQMTTGAMERRNGNGQSIPPSSQAMRRNSSDGNSSLVHNVPKIIHQEFDNGFQALFQTLKSDTEKLTSSNPGLKKSVIERFSEGVVNRILMMSKEVEKASQKRVGDEARKMSTELEKVAQKRVEEEVRELEKATQKRLKEEVKEMEENIWESILVTTTTLENELESRAGKRYEIKPATPIVSRRRVSQDGKIANGQLIGAFRASLEREECLKQQVAQLEDKMWSMAQELNHLKGRGGSRQAIQY</sequence>
<dbReference type="Proteomes" id="UP000310158">
    <property type="component" value="Unassembled WGS sequence"/>
</dbReference>
<feature type="compositionally biased region" description="Polar residues" evidence="2">
    <location>
        <begin position="24"/>
        <end position="47"/>
    </location>
</feature>
<comment type="caution">
    <text evidence="3">The sequence shown here is derived from an EMBL/GenBank/DDBJ whole genome shotgun (WGS) entry which is preliminary data.</text>
</comment>
<reference evidence="3 4" key="1">
    <citation type="submission" date="2019-02" db="EMBL/GenBank/DDBJ databases">
        <title>Genome sequencing of the rare red list fungi Bondarzewia mesenterica.</title>
        <authorList>
            <person name="Buettner E."/>
            <person name="Kellner H."/>
        </authorList>
    </citation>
    <scope>NUCLEOTIDE SEQUENCE [LARGE SCALE GENOMIC DNA]</scope>
    <source>
        <strain evidence="3 4">DSM 108281</strain>
    </source>
</reference>
<keyword evidence="1" id="KW-0175">Coiled coil</keyword>
<dbReference type="AlphaFoldDB" id="A0A4V3XD94"/>
<feature type="region of interest" description="Disordered" evidence="2">
    <location>
        <begin position="1"/>
        <end position="47"/>
    </location>
</feature>
<feature type="coiled-coil region" evidence="1">
    <location>
        <begin position="127"/>
        <end position="159"/>
    </location>
</feature>
<feature type="coiled-coil region" evidence="1">
    <location>
        <begin position="212"/>
        <end position="246"/>
    </location>
</feature>
<evidence type="ECO:0000313" key="4">
    <source>
        <dbReference type="Proteomes" id="UP000310158"/>
    </source>
</evidence>